<proteinExistence type="inferred from homology"/>
<feature type="binding site" evidence="14">
    <location>
        <position position="143"/>
    </location>
    <ligand>
        <name>Mg(2+)</name>
        <dbReference type="ChEBI" id="CHEBI:18420"/>
        <label>2</label>
    </ligand>
</feature>
<dbReference type="EMBL" id="FCNZ02000002">
    <property type="protein sequence ID" value="SAL18723.1"/>
    <property type="molecule type" value="Genomic_DNA"/>
</dbReference>
<gene>
    <name evidence="14" type="primary">ribB</name>
    <name evidence="16" type="ORF">AWB66_00896</name>
</gene>
<keyword evidence="11 14" id="KW-0460">Magnesium</keyword>
<feature type="binding site" evidence="14">
    <location>
        <position position="28"/>
    </location>
    <ligand>
        <name>Mg(2+)</name>
        <dbReference type="ChEBI" id="CHEBI:18420"/>
        <label>1</label>
    </ligand>
</feature>
<comment type="pathway">
    <text evidence="4 14">Cofactor biosynthesis; riboflavin biosynthesis; 2-hydroxy-3-oxobutyl phosphate from D-ribulose 5-phosphate: step 1/1.</text>
</comment>
<keyword evidence="12 14" id="KW-0464">Manganese</keyword>
<evidence type="ECO:0000256" key="9">
    <source>
        <dbReference type="ARBA" id="ARBA00022619"/>
    </source>
</evidence>
<comment type="similarity">
    <text evidence="5">In the N-terminal section; belongs to the DHBP synthase family.</text>
</comment>
<sequence>MSLASTLEIIAELKAGRMVILVDEEDRENEGDLVIAAEFVTPEAINFMARYGRGLICLTLTQERCRLLNLPPMTHRNGTQYGTAFTVSIEAAEGVTTGISASDRARTIAAAVAHDARAEHIVQPGHVFPIQAQPGGVLMRAGHTEAGCDFTALAGLTPAAVICEIIKDDGEMARLPDLIEFAAQHGLKIGTIADLIHYRSRTESIVERVAERTMQTAHGAFRAVLYRDQPSGSPHIALVRGMPTPDRETPVRVHEPLSVLDLLEIDSSTHSWTLDAAMKEIATRDLGAIVLLNCHDSKEHLIDVFQAFDRKDKADQLKRRPVDFKTYGIGAQILRELGVGKMQVLSNPRKLGSMSGYGLEVTGFIPMPGCPATPSDAGVTHLRSA</sequence>
<comment type="caution">
    <text evidence="16">The sequence shown here is derived from an EMBL/GenBank/DDBJ whole genome shotgun (WGS) entry which is preliminary data.</text>
</comment>
<comment type="function">
    <text evidence="3 14">Catalyzes the conversion of D-ribulose 5-phosphate to formate and 3,4-dihydroxy-2-butanone 4-phosphate.</text>
</comment>
<feature type="binding site" evidence="14">
    <location>
        <position position="28"/>
    </location>
    <ligand>
        <name>Mg(2+)</name>
        <dbReference type="ChEBI" id="CHEBI:18420"/>
        <label>2</label>
    </ligand>
</feature>
<dbReference type="Gene3D" id="3.90.870.10">
    <property type="entry name" value="DHBP synthase"/>
    <property type="match status" value="1"/>
</dbReference>
<dbReference type="PANTHER" id="PTHR21327:SF34">
    <property type="entry name" value="3,4-DIHYDROXY-2-BUTANONE 4-PHOSPHATE SYNTHASE"/>
    <property type="match status" value="1"/>
</dbReference>
<dbReference type="InterPro" id="IPR032677">
    <property type="entry name" value="GTP_cyclohydro_II"/>
</dbReference>
<dbReference type="FunFam" id="3.90.870.10:FF:000001">
    <property type="entry name" value="Riboflavin biosynthesis protein RibBA"/>
    <property type="match status" value="1"/>
</dbReference>
<dbReference type="EC" id="4.1.99.12" evidence="7 14"/>
<dbReference type="NCBIfam" id="NF010626">
    <property type="entry name" value="PRK14019.1"/>
    <property type="match status" value="1"/>
</dbReference>
<dbReference type="Pfam" id="PF00926">
    <property type="entry name" value="DHBP_synthase"/>
    <property type="match status" value="1"/>
</dbReference>
<feature type="site" description="Essential for catalytic activity" evidence="14">
    <location>
        <position position="164"/>
    </location>
</feature>
<dbReference type="GO" id="GO:0003935">
    <property type="term" value="F:GTP cyclohydrolase II activity"/>
    <property type="evidence" value="ECO:0007669"/>
    <property type="project" value="TreeGrafter"/>
</dbReference>
<dbReference type="GO" id="GO:0009231">
    <property type="term" value="P:riboflavin biosynthetic process"/>
    <property type="evidence" value="ECO:0007669"/>
    <property type="project" value="UniProtKB-UniRule"/>
</dbReference>
<evidence type="ECO:0000256" key="4">
    <source>
        <dbReference type="ARBA" id="ARBA00004904"/>
    </source>
</evidence>
<protein>
    <recommendedName>
        <fullName evidence="8 14">3,4-dihydroxy-2-butanone 4-phosphate synthase</fullName>
        <shortName evidence="14">DHBP synthase</shortName>
        <ecNumber evidence="7 14">4.1.99.12</ecNumber>
    </recommendedName>
</protein>
<evidence type="ECO:0000256" key="7">
    <source>
        <dbReference type="ARBA" id="ARBA00012153"/>
    </source>
</evidence>
<accession>A0A158FGI1</accession>
<evidence type="ECO:0000256" key="12">
    <source>
        <dbReference type="ARBA" id="ARBA00023211"/>
    </source>
</evidence>
<evidence type="ECO:0000259" key="15">
    <source>
        <dbReference type="Pfam" id="PF00925"/>
    </source>
</evidence>
<evidence type="ECO:0000256" key="10">
    <source>
        <dbReference type="ARBA" id="ARBA00022723"/>
    </source>
</evidence>
<dbReference type="PANTHER" id="PTHR21327">
    <property type="entry name" value="GTP CYCLOHYDROLASE II-RELATED"/>
    <property type="match status" value="1"/>
</dbReference>
<dbReference type="InterPro" id="IPR000422">
    <property type="entry name" value="DHBP_synthase_RibB"/>
</dbReference>
<dbReference type="GO" id="GO:0000287">
    <property type="term" value="F:magnesium ion binding"/>
    <property type="evidence" value="ECO:0007669"/>
    <property type="project" value="UniProtKB-UniRule"/>
</dbReference>
<comment type="subunit">
    <text evidence="14">Homodimer.</text>
</comment>
<feature type="domain" description="GTP cyclohydrolase II" evidence="15">
    <location>
        <begin position="207"/>
        <end position="366"/>
    </location>
</feature>
<dbReference type="Pfam" id="PF00925">
    <property type="entry name" value="GTP_cyclohydro2"/>
    <property type="match status" value="1"/>
</dbReference>
<keyword evidence="17" id="KW-1185">Reference proteome</keyword>
<comment type="similarity">
    <text evidence="14">Belongs to the DHBP synthase family.</text>
</comment>
<keyword evidence="9 14" id="KW-0686">Riboflavin biosynthesis</keyword>
<keyword evidence="13 14" id="KW-0456">Lyase</keyword>
<feature type="site" description="Essential for catalytic activity" evidence="14">
    <location>
        <position position="126"/>
    </location>
</feature>
<organism evidence="16 17">
    <name type="scientific">Caballeronia telluris</name>
    <dbReference type="NCBI Taxonomy" id="326475"/>
    <lineage>
        <taxon>Bacteria</taxon>
        <taxon>Pseudomonadati</taxon>
        <taxon>Pseudomonadota</taxon>
        <taxon>Betaproteobacteria</taxon>
        <taxon>Burkholderiales</taxon>
        <taxon>Burkholderiaceae</taxon>
        <taxon>Caballeronia</taxon>
    </lineage>
</organism>
<evidence type="ECO:0000256" key="6">
    <source>
        <dbReference type="ARBA" id="ARBA00008976"/>
    </source>
</evidence>
<keyword evidence="10 14" id="KW-0479">Metal-binding</keyword>
<evidence type="ECO:0000256" key="11">
    <source>
        <dbReference type="ARBA" id="ARBA00022842"/>
    </source>
</evidence>
<dbReference type="UniPathway" id="UPA00275">
    <property type="reaction ID" value="UER00399"/>
</dbReference>
<dbReference type="AlphaFoldDB" id="A0A158FGI1"/>
<dbReference type="Gene3D" id="3.40.50.10990">
    <property type="entry name" value="GTP cyclohydrolase II"/>
    <property type="match status" value="1"/>
</dbReference>
<evidence type="ECO:0000256" key="5">
    <source>
        <dbReference type="ARBA" id="ARBA00005520"/>
    </source>
</evidence>
<comment type="similarity">
    <text evidence="6">In the C-terminal section; belongs to the GTP cyclohydrolase II family.</text>
</comment>
<comment type="cofactor">
    <cofactor evidence="14">
        <name>Mg(2+)</name>
        <dbReference type="ChEBI" id="CHEBI:18420"/>
    </cofactor>
    <cofactor evidence="14">
        <name>Mn(2+)</name>
        <dbReference type="ChEBI" id="CHEBI:29035"/>
    </cofactor>
    <text evidence="14">Binds 2 divalent metal cations per subunit. Magnesium or manganese.</text>
</comment>
<dbReference type="GO" id="GO:0030145">
    <property type="term" value="F:manganese ion binding"/>
    <property type="evidence" value="ECO:0007669"/>
    <property type="project" value="UniProtKB-UniRule"/>
</dbReference>
<dbReference type="InterPro" id="IPR036144">
    <property type="entry name" value="RibA-like_sf"/>
</dbReference>
<dbReference type="SUPFAM" id="SSF55821">
    <property type="entry name" value="YrdC/RibB"/>
    <property type="match status" value="1"/>
</dbReference>
<evidence type="ECO:0000256" key="1">
    <source>
        <dbReference type="ARBA" id="ARBA00000141"/>
    </source>
</evidence>
<evidence type="ECO:0000256" key="14">
    <source>
        <dbReference type="HAMAP-Rule" id="MF_00180"/>
    </source>
</evidence>
<dbReference type="PIRSF" id="PIRSF001259">
    <property type="entry name" value="RibA"/>
    <property type="match status" value="1"/>
</dbReference>
<comment type="cofactor">
    <cofactor evidence="2">
        <name>Mn(2+)</name>
        <dbReference type="ChEBI" id="CHEBI:29035"/>
    </cofactor>
</comment>
<feature type="binding site" evidence="14">
    <location>
        <position position="32"/>
    </location>
    <ligand>
        <name>D-ribulose 5-phosphate</name>
        <dbReference type="ChEBI" id="CHEBI:58121"/>
    </ligand>
</feature>
<evidence type="ECO:0000256" key="13">
    <source>
        <dbReference type="ARBA" id="ARBA00023239"/>
    </source>
</evidence>
<feature type="binding site" evidence="14">
    <location>
        <begin position="140"/>
        <end position="144"/>
    </location>
    <ligand>
        <name>D-ribulose 5-phosphate</name>
        <dbReference type="ChEBI" id="CHEBI:58121"/>
    </ligand>
</feature>
<evidence type="ECO:0000313" key="16">
    <source>
        <dbReference type="EMBL" id="SAL18723.1"/>
    </source>
</evidence>
<dbReference type="NCBIfam" id="TIGR00506">
    <property type="entry name" value="ribB"/>
    <property type="match status" value="1"/>
</dbReference>
<evidence type="ECO:0000256" key="2">
    <source>
        <dbReference type="ARBA" id="ARBA00001936"/>
    </source>
</evidence>
<dbReference type="HAMAP" id="MF_00180">
    <property type="entry name" value="RibB"/>
    <property type="match status" value="1"/>
</dbReference>
<reference evidence="16" key="1">
    <citation type="submission" date="2016-01" db="EMBL/GenBank/DDBJ databases">
        <authorList>
            <person name="Peeters Charlotte."/>
        </authorList>
    </citation>
    <scope>NUCLEOTIDE SEQUENCE</scope>
    <source>
        <strain evidence="16">LMG 22936</strain>
    </source>
</reference>
<dbReference type="InterPro" id="IPR017945">
    <property type="entry name" value="DHBP_synth_RibB-like_a/b_dom"/>
</dbReference>
<evidence type="ECO:0000256" key="8">
    <source>
        <dbReference type="ARBA" id="ARBA00018836"/>
    </source>
</evidence>
<dbReference type="GO" id="GO:0005829">
    <property type="term" value="C:cytosol"/>
    <property type="evidence" value="ECO:0007669"/>
    <property type="project" value="TreeGrafter"/>
</dbReference>
<dbReference type="Proteomes" id="UP000054717">
    <property type="component" value="Unassembled WGS sequence"/>
</dbReference>
<evidence type="ECO:0000313" key="17">
    <source>
        <dbReference type="Proteomes" id="UP000054717"/>
    </source>
</evidence>
<feature type="binding site" evidence="14">
    <location>
        <begin position="27"/>
        <end position="28"/>
    </location>
    <ligand>
        <name>D-ribulose 5-phosphate</name>
        <dbReference type="ChEBI" id="CHEBI:58121"/>
    </ligand>
</feature>
<dbReference type="SUPFAM" id="SSF142695">
    <property type="entry name" value="RibA-like"/>
    <property type="match status" value="1"/>
</dbReference>
<comment type="catalytic activity">
    <reaction evidence="1 14">
        <text>D-ribulose 5-phosphate = (2S)-2-hydroxy-3-oxobutyl phosphate + formate + H(+)</text>
        <dbReference type="Rhea" id="RHEA:18457"/>
        <dbReference type="ChEBI" id="CHEBI:15378"/>
        <dbReference type="ChEBI" id="CHEBI:15740"/>
        <dbReference type="ChEBI" id="CHEBI:58121"/>
        <dbReference type="ChEBI" id="CHEBI:58830"/>
        <dbReference type="EC" id="4.1.99.12"/>
    </reaction>
</comment>
<dbReference type="GO" id="GO:0008686">
    <property type="term" value="F:3,4-dihydroxy-2-butanone-4-phosphate synthase activity"/>
    <property type="evidence" value="ECO:0007669"/>
    <property type="project" value="UniProtKB-UniRule"/>
</dbReference>
<name>A0A158FGI1_9BURK</name>
<evidence type="ECO:0000256" key="3">
    <source>
        <dbReference type="ARBA" id="ARBA00002284"/>
    </source>
</evidence>
<dbReference type="STRING" id="326475.AWB66_00896"/>
<dbReference type="RefSeq" id="WP_087629059.1">
    <property type="nucleotide sequence ID" value="NZ_FCNZ02000002.1"/>
</dbReference>